<sequence>MYQARAYTDTGLWRRARVLTKYGLLPPSPGRVSEYNPGSVLAALSENTESGSNSQLPESHPTSSQLARQVSAPSPSVASEARRRLIWYKQHKNRVAPPSLSEAHRKYLEDEGAFVTLPRSTTDALLPLYTSILDDLTPIVNGTSVSRDHSNGHASAYLVKAMCLVVCKAKQAAPFLRLADSGPILEPLEFASKLLAGLDAAIKADLEPDRVAKIQILALMHLHNDGLGGVDRASSYLSQAICEAWSMCIHLKTPGNPDKETCEYLWWSLRNFDRIGKPVMAAAPFFIDDADIGIERIKSQEASYRSQLMAVALNLGDLMKLATKAYKAASTSVVDGCREFPSLSEITSGSGFDQFHMSHRADRTLSNIIDVLHPPSGFSK</sequence>
<feature type="region of interest" description="Disordered" evidence="5">
    <location>
        <begin position="47"/>
        <end position="77"/>
    </location>
</feature>
<keyword evidence="3" id="KW-0238">DNA-binding</keyword>
<reference evidence="7" key="1">
    <citation type="submission" date="2018-05" db="EMBL/GenBank/DDBJ databases">
        <title>Draft genome sequence of Stemphylium lycopersici strain CIDEFI 213.</title>
        <authorList>
            <person name="Medina R."/>
            <person name="Franco M.E.E."/>
            <person name="Lucentini C.G."/>
            <person name="Saparrat M.C.N."/>
            <person name="Balatti P.A."/>
        </authorList>
    </citation>
    <scope>NUCLEOTIDE SEQUENCE [LARGE SCALE GENOMIC DNA]</scope>
    <source>
        <strain evidence="7">CIDEFI 213</strain>
    </source>
</reference>
<keyword evidence="2" id="KW-0805">Transcription regulation</keyword>
<keyword evidence="7" id="KW-1185">Reference proteome</keyword>
<dbReference type="GO" id="GO:0003677">
    <property type="term" value="F:DNA binding"/>
    <property type="evidence" value="ECO:0007669"/>
    <property type="project" value="UniProtKB-KW"/>
</dbReference>
<dbReference type="CDD" id="cd12148">
    <property type="entry name" value="fungal_TF_MHR"/>
    <property type="match status" value="1"/>
</dbReference>
<dbReference type="EMBL" id="QGDH01000008">
    <property type="protein sequence ID" value="RAR15851.1"/>
    <property type="molecule type" value="Genomic_DNA"/>
</dbReference>
<dbReference type="AlphaFoldDB" id="A0A364NFG5"/>
<feature type="compositionally biased region" description="Polar residues" evidence="5">
    <location>
        <begin position="47"/>
        <end position="66"/>
    </location>
</feature>
<evidence type="ECO:0000256" key="5">
    <source>
        <dbReference type="SAM" id="MobiDB-lite"/>
    </source>
</evidence>
<dbReference type="PANTHER" id="PTHR47171">
    <property type="entry name" value="FARA-RELATED"/>
    <property type="match status" value="1"/>
</dbReference>
<name>A0A364NFG5_STELY</name>
<evidence type="ECO:0000256" key="3">
    <source>
        <dbReference type="ARBA" id="ARBA00023125"/>
    </source>
</evidence>
<comment type="caution">
    <text evidence="6">The sequence shown here is derived from an EMBL/GenBank/DDBJ whole genome shotgun (WGS) entry which is preliminary data.</text>
</comment>
<accession>A0A364NFG5</accession>
<organism evidence="6 7">
    <name type="scientific">Stemphylium lycopersici</name>
    <name type="common">Tomato gray leaf spot disease fungus</name>
    <name type="synonym">Thyrospora lycopersici</name>
    <dbReference type="NCBI Taxonomy" id="183478"/>
    <lineage>
        <taxon>Eukaryota</taxon>
        <taxon>Fungi</taxon>
        <taxon>Dikarya</taxon>
        <taxon>Ascomycota</taxon>
        <taxon>Pezizomycotina</taxon>
        <taxon>Dothideomycetes</taxon>
        <taxon>Pleosporomycetidae</taxon>
        <taxon>Pleosporales</taxon>
        <taxon>Pleosporineae</taxon>
        <taxon>Pleosporaceae</taxon>
        <taxon>Stemphylium</taxon>
    </lineage>
</organism>
<evidence type="ECO:0000256" key="4">
    <source>
        <dbReference type="ARBA" id="ARBA00023163"/>
    </source>
</evidence>
<evidence type="ECO:0000313" key="6">
    <source>
        <dbReference type="EMBL" id="RAR15851.1"/>
    </source>
</evidence>
<evidence type="ECO:0000256" key="1">
    <source>
        <dbReference type="ARBA" id="ARBA00022833"/>
    </source>
</evidence>
<evidence type="ECO:0000256" key="2">
    <source>
        <dbReference type="ARBA" id="ARBA00023015"/>
    </source>
</evidence>
<keyword evidence="4" id="KW-0804">Transcription</keyword>
<feature type="compositionally biased region" description="Low complexity" evidence="5">
    <location>
        <begin position="67"/>
        <end position="77"/>
    </location>
</feature>
<keyword evidence="1" id="KW-0862">Zinc</keyword>
<gene>
    <name evidence="6" type="ORF">DDE83_000867</name>
</gene>
<dbReference type="PANTHER" id="PTHR47171:SF6">
    <property type="entry name" value="SPECIFIC TRANSCRIPTION FACTOR, PUTATIVE (AFU_ORTHOLOGUE AFUA_2G06130)-RELATED"/>
    <property type="match status" value="1"/>
</dbReference>
<protein>
    <submittedName>
        <fullName evidence="6">Fungal specific transcription factor</fullName>
    </submittedName>
</protein>
<evidence type="ECO:0000313" key="7">
    <source>
        <dbReference type="Proteomes" id="UP000249619"/>
    </source>
</evidence>
<proteinExistence type="predicted"/>
<dbReference type="STRING" id="183478.A0A364NFG5"/>
<dbReference type="InterPro" id="IPR052073">
    <property type="entry name" value="Amide_Lactam_Regulators"/>
</dbReference>
<dbReference type="Proteomes" id="UP000249619">
    <property type="component" value="Unassembled WGS sequence"/>
</dbReference>